<dbReference type="AlphaFoldDB" id="A0ABD4ZXQ0"/>
<proteinExistence type="predicted"/>
<organism evidence="1 2">
    <name type="scientific">Enterococcus gallinarum</name>
    <dbReference type="NCBI Taxonomy" id="1353"/>
    <lineage>
        <taxon>Bacteria</taxon>
        <taxon>Bacillati</taxon>
        <taxon>Bacillota</taxon>
        <taxon>Bacilli</taxon>
        <taxon>Lactobacillales</taxon>
        <taxon>Enterococcaceae</taxon>
        <taxon>Enterococcus</taxon>
    </lineage>
</organism>
<gene>
    <name evidence="1" type="ORF">QRX88_17065</name>
</gene>
<sequence>MRSTRRGTQRSSIGGGKAGVARVPFDKVSAVVQLTEFVHIA</sequence>
<name>A0ABD4ZXQ0_ENTGA</name>
<accession>A0ABD4ZXQ0</accession>
<dbReference type="EMBL" id="JASUBT010000017">
    <property type="protein sequence ID" value="MDL4937416.1"/>
    <property type="molecule type" value="Genomic_DNA"/>
</dbReference>
<reference evidence="1 2" key="1">
    <citation type="submission" date="2023-06" db="EMBL/GenBank/DDBJ databases">
        <title>Acute promotion of culturable opportunistic pathogens and persistent increase of antibiotic resistance following antibiotic exposure in mouse gut microbiota.</title>
        <authorList>
            <person name="Li L."/>
            <person name="Wang B."/>
            <person name="Sun Y."/>
            <person name="Wang M."/>
            <person name="Xu H."/>
        </authorList>
    </citation>
    <scope>NUCLEOTIDE SEQUENCE [LARGE SCALE GENOMIC DNA]</scope>
    <source>
        <strain evidence="1 2">CRI2_2</strain>
    </source>
</reference>
<dbReference type="RefSeq" id="WP_257152410.1">
    <property type="nucleotide sequence ID" value="NZ_JAASJM010000017.1"/>
</dbReference>
<dbReference type="Proteomes" id="UP001241571">
    <property type="component" value="Unassembled WGS sequence"/>
</dbReference>
<protein>
    <submittedName>
        <fullName evidence="1">Uncharacterized protein</fullName>
    </submittedName>
</protein>
<evidence type="ECO:0000313" key="1">
    <source>
        <dbReference type="EMBL" id="MDL4937416.1"/>
    </source>
</evidence>
<evidence type="ECO:0000313" key="2">
    <source>
        <dbReference type="Proteomes" id="UP001241571"/>
    </source>
</evidence>
<comment type="caution">
    <text evidence="1">The sequence shown here is derived from an EMBL/GenBank/DDBJ whole genome shotgun (WGS) entry which is preliminary data.</text>
</comment>